<comment type="caution">
    <text evidence="2">The sequence shown here is derived from an EMBL/GenBank/DDBJ whole genome shotgun (WGS) entry which is preliminary data.</text>
</comment>
<dbReference type="EMBL" id="AUXW01000090">
    <property type="protein sequence ID" value="KKE84859.1"/>
    <property type="molecule type" value="Genomic_DNA"/>
</dbReference>
<feature type="region of interest" description="Disordered" evidence="1">
    <location>
        <begin position="12"/>
        <end position="43"/>
    </location>
</feature>
<evidence type="ECO:0000313" key="2">
    <source>
        <dbReference type="EMBL" id="KKE84859.1"/>
    </source>
</evidence>
<dbReference type="AlphaFoldDB" id="A0A0F6AHL0"/>
<gene>
    <name evidence="2" type="ORF">N479_07115</name>
</gene>
<dbReference type="PATRIC" id="fig|1129367.4.peg.1060"/>
<reference evidence="2 3" key="1">
    <citation type="journal article" date="2015" name="BMC Genomics">
        <title>Genome mining reveals unlocked bioactive potential of marine Gram-negative bacteria.</title>
        <authorList>
            <person name="Machado H."/>
            <person name="Sonnenschein E.C."/>
            <person name="Melchiorsen J."/>
            <person name="Gram L."/>
        </authorList>
    </citation>
    <scope>NUCLEOTIDE SEQUENCE [LARGE SCALE GENOMIC DNA]</scope>
    <source>
        <strain evidence="2 3">S4054</strain>
    </source>
</reference>
<proteinExistence type="predicted"/>
<sequence length="43" mass="4697">MIQLSTKDFRNVRGGTGIINGPGVPERDQSQQVSFEVPSLPKL</sequence>
<dbReference type="Proteomes" id="UP000033434">
    <property type="component" value="Unassembled WGS sequence"/>
</dbReference>
<dbReference type="RefSeq" id="WP_256370538.1">
    <property type="nucleotide sequence ID" value="NZ_AUXW01000090.1"/>
</dbReference>
<accession>A0A0F6AHL0</accession>
<protein>
    <submittedName>
        <fullName evidence="2">Uncharacterized protein</fullName>
    </submittedName>
</protein>
<evidence type="ECO:0000313" key="3">
    <source>
        <dbReference type="Proteomes" id="UP000033434"/>
    </source>
</evidence>
<organism evidence="2 3">
    <name type="scientific">Pseudoalteromonas luteoviolacea S4054</name>
    <dbReference type="NCBI Taxonomy" id="1129367"/>
    <lineage>
        <taxon>Bacteria</taxon>
        <taxon>Pseudomonadati</taxon>
        <taxon>Pseudomonadota</taxon>
        <taxon>Gammaproteobacteria</taxon>
        <taxon>Alteromonadales</taxon>
        <taxon>Pseudoalteromonadaceae</taxon>
        <taxon>Pseudoalteromonas</taxon>
    </lineage>
</organism>
<name>A0A0F6AHL0_9GAMM</name>
<evidence type="ECO:0000256" key="1">
    <source>
        <dbReference type="SAM" id="MobiDB-lite"/>
    </source>
</evidence>